<proteinExistence type="predicted"/>
<evidence type="ECO:0000313" key="1">
    <source>
        <dbReference type="EMBL" id="KAG2597842.1"/>
    </source>
</evidence>
<comment type="caution">
    <text evidence="1">The sequence shown here is derived from an EMBL/GenBank/DDBJ whole genome shotgun (WGS) entry which is preliminary data.</text>
</comment>
<dbReference type="EMBL" id="CM029045">
    <property type="protein sequence ID" value="KAG2597842.1"/>
    <property type="molecule type" value="Genomic_DNA"/>
</dbReference>
<name>A0A8T0SET2_PANVG</name>
<sequence length="132" mass="15486">MDEVKKYQKFSPQWLLEHDHQMGPCLPILAIAYMDHLNIPTDRGTHQINYNTPHISNVTNEDFEFVMKVDRNRMSLDNAYGRLPVSHFSSSSLRPFPFLFFLSSTHSFLHFQFRDFCHTLCGCPNRGESRHP</sequence>
<reference evidence="1" key="1">
    <citation type="submission" date="2020-05" db="EMBL/GenBank/DDBJ databases">
        <title>WGS assembly of Panicum virgatum.</title>
        <authorList>
            <person name="Lovell J.T."/>
            <person name="Jenkins J."/>
            <person name="Shu S."/>
            <person name="Juenger T.E."/>
            <person name="Schmutz J."/>
        </authorList>
    </citation>
    <scope>NUCLEOTIDE SEQUENCE</scope>
    <source>
        <strain evidence="1">AP13</strain>
    </source>
</reference>
<gene>
    <name evidence="1" type="ORF">PVAP13_5KG201114</name>
</gene>
<evidence type="ECO:0000313" key="2">
    <source>
        <dbReference type="Proteomes" id="UP000823388"/>
    </source>
</evidence>
<dbReference type="AlphaFoldDB" id="A0A8T0SET2"/>
<protein>
    <submittedName>
        <fullName evidence="1">Uncharacterized protein</fullName>
    </submittedName>
</protein>
<dbReference type="Proteomes" id="UP000823388">
    <property type="component" value="Chromosome 5K"/>
</dbReference>
<accession>A0A8T0SET2</accession>
<keyword evidence="2" id="KW-1185">Reference proteome</keyword>
<organism evidence="1 2">
    <name type="scientific">Panicum virgatum</name>
    <name type="common">Blackwell switchgrass</name>
    <dbReference type="NCBI Taxonomy" id="38727"/>
    <lineage>
        <taxon>Eukaryota</taxon>
        <taxon>Viridiplantae</taxon>
        <taxon>Streptophyta</taxon>
        <taxon>Embryophyta</taxon>
        <taxon>Tracheophyta</taxon>
        <taxon>Spermatophyta</taxon>
        <taxon>Magnoliopsida</taxon>
        <taxon>Liliopsida</taxon>
        <taxon>Poales</taxon>
        <taxon>Poaceae</taxon>
        <taxon>PACMAD clade</taxon>
        <taxon>Panicoideae</taxon>
        <taxon>Panicodae</taxon>
        <taxon>Paniceae</taxon>
        <taxon>Panicinae</taxon>
        <taxon>Panicum</taxon>
        <taxon>Panicum sect. Hiantes</taxon>
    </lineage>
</organism>